<dbReference type="InterPro" id="IPR031322">
    <property type="entry name" value="Shikimate/glucono_kinase"/>
</dbReference>
<feature type="binding site" evidence="11">
    <location>
        <position position="148"/>
    </location>
    <ligand>
        <name>ATP</name>
        <dbReference type="ChEBI" id="CHEBI:30616"/>
    </ligand>
</feature>
<feature type="binding site" evidence="11">
    <location>
        <position position="34"/>
    </location>
    <ligand>
        <name>substrate</name>
    </ligand>
</feature>
<keyword evidence="9 11" id="KW-0057">Aromatic amino acid biosynthesis</keyword>
<dbReference type="GO" id="GO:0004765">
    <property type="term" value="F:shikimate kinase activity"/>
    <property type="evidence" value="ECO:0007669"/>
    <property type="project" value="UniProtKB-EC"/>
</dbReference>
<dbReference type="PROSITE" id="PS01128">
    <property type="entry name" value="SHIKIMATE_KINASE"/>
    <property type="match status" value="1"/>
</dbReference>
<dbReference type="RefSeq" id="WP_277105588.1">
    <property type="nucleotide sequence ID" value="NZ_BAAAJS010000042.1"/>
</dbReference>
<sequence length="165" mass="18082">MAPLVVLVGPPGAGKSTIGTRLARALNSEFVDSDQLIEHKLEKSCAQIVAEFGKEKFREIEAKVIAQALAEEGVLSVGGGAVVTDSTRELLKKHQVVWVDVSLKEGDRRTSCDDSRPFLRGTSYAELVGPRIPLYREVAQFRVRTDGRTEQQVVAEILSFIETNS</sequence>
<comment type="similarity">
    <text evidence="2 11">Belongs to the shikimate kinase family.</text>
</comment>
<dbReference type="Pfam" id="PF01202">
    <property type="entry name" value="SKI"/>
    <property type="match status" value="1"/>
</dbReference>
<dbReference type="InterPro" id="IPR023000">
    <property type="entry name" value="Shikimate_kinase_CS"/>
</dbReference>
<dbReference type="EC" id="2.7.1.71" evidence="3 11"/>
<dbReference type="Gene3D" id="3.40.50.300">
    <property type="entry name" value="P-loop containing nucleotide triphosphate hydrolases"/>
    <property type="match status" value="1"/>
</dbReference>
<dbReference type="SUPFAM" id="SSF52540">
    <property type="entry name" value="P-loop containing nucleoside triphosphate hydrolases"/>
    <property type="match status" value="1"/>
</dbReference>
<dbReference type="PRINTS" id="PR01100">
    <property type="entry name" value="SHIKIMTKNASE"/>
</dbReference>
<evidence type="ECO:0000256" key="11">
    <source>
        <dbReference type="HAMAP-Rule" id="MF_00109"/>
    </source>
</evidence>
<comment type="function">
    <text evidence="11">Catalyzes the specific phosphorylation of the 3-hydroxyl group of shikimic acid using ATP as a cosubstrate.</text>
</comment>
<keyword evidence="8 11" id="KW-0067">ATP-binding</keyword>
<accession>A0ABU2BAX7</accession>
<evidence type="ECO:0000256" key="9">
    <source>
        <dbReference type="ARBA" id="ARBA00023141"/>
    </source>
</evidence>
<keyword evidence="6 11" id="KW-0547">Nucleotide-binding</keyword>
<evidence type="ECO:0000256" key="2">
    <source>
        <dbReference type="ARBA" id="ARBA00006997"/>
    </source>
</evidence>
<feature type="binding site" evidence="11">
    <location>
        <position position="58"/>
    </location>
    <ligand>
        <name>substrate</name>
    </ligand>
</feature>
<comment type="cofactor">
    <cofactor evidence="11">
        <name>Mg(2+)</name>
        <dbReference type="ChEBI" id="CHEBI:18420"/>
    </cofactor>
    <text evidence="11">Binds 1 Mg(2+) ion per subunit.</text>
</comment>
<organism evidence="12 13">
    <name type="scientific">Corynebacterium felinum</name>
    <dbReference type="NCBI Taxonomy" id="131318"/>
    <lineage>
        <taxon>Bacteria</taxon>
        <taxon>Bacillati</taxon>
        <taxon>Actinomycetota</taxon>
        <taxon>Actinomycetes</taxon>
        <taxon>Mycobacteriales</taxon>
        <taxon>Corynebacteriaceae</taxon>
        <taxon>Corynebacterium</taxon>
    </lineage>
</organism>
<feature type="binding site" evidence="11">
    <location>
        <position position="79"/>
    </location>
    <ligand>
        <name>substrate</name>
    </ligand>
</feature>
<reference evidence="12 13" key="1">
    <citation type="submission" date="2023-07" db="EMBL/GenBank/DDBJ databases">
        <title>Sequencing the genomes of 1000 actinobacteria strains.</title>
        <authorList>
            <person name="Klenk H.-P."/>
        </authorList>
    </citation>
    <scope>NUCLEOTIDE SEQUENCE [LARGE SCALE GENOMIC DNA]</scope>
    <source>
        <strain evidence="12 13">DSM 44508</strain>
    </source>
</reference>
<dbReference type="InterPro" id="IPR000623">
    <property type="entry name" value="Shikimate_kinase/TSH1"/>
</dbReference>
<keyword evidence="11" id="KW-0460">Magnesium</keyword>
<feature type="binding site" evidence="11">
    <location>
        <position position="16"/>
    </location>
    <ligand>
        <name>Mg(2+)</name>
        <dbReference type="ChEBI" id="CHEBI:18420"/>
    </ligand>
</feature>
<evidence type="ECO:0000313" key="13">
    <source>
        <dbReference type="Proteomes" id="UP001183619"/>
    </source>
</evidence>
<comment type="subcellular location">
    <subcellularLocation>
        <location evidence="11">Cytoplasm</location>
    </subcellularLocation>
</comment>
<keyword evidence="4 11" id="KW-0028">Amino-acid biosynthesis</keyword>
<dbReference type="EMBL" id="JAVDYF010000001">
    <property type="protein sequence ID" value="MDR7355771.1"/>
    <property type="molecule type" value="Genomic_DNA"/>
</dbReference>
<gene>
    <name evidence="11" type="primary">aroK</name>
    <name evidence="12" type="ORF">J2S37_002309</name>
</gene>
<feature type="binding site" evidence="11">
    <location>
        <position position="116"/>
    </location>
    <ligand>
        <name>ATP</name>
        <dbReference type="ChEBI" id="CHEBI:30616"/>
    </ligand>
</feature>
<dbReference type="CDD" id="cd00464">
    <property type="entry name" value="SK"/>
    <property type="match status" value="1"/>
</dbReference>
<evidence type="ECO:0000313" key="12">
    <source>
        <dbReference type="EMBL" id="MDR7355771.1"/>
    </source>
</evidence>
<keyword evidence="5 11" id="KW-0808">Transferase</keyword>
<dbReference type="PANTHER" id="PTHR21087">
    <property type="entry name" value="SHIKIMATE KINASE"/>
    <property type="match status" value="1"/>
</dbReference>
<keyword evidence="13" id="KW-1185">Reference proteome</keyword>
<evidence type="ECO:0000256" key="3">
    <source>
        <dbReference type="ARBA" id="ARBA00012154"/>
    </source>
</evidence>
<keyword evidence="11" id="KW-0479">Metal-binding</keyword>
<dbReference type="HAMAP" id="MF_00109">
    <property type="entry name" value="Shikimate_kinase"/>
    <property type="match status" value="1"/>
</dbReference>
<protein>
    <recommendedName>
        <fullName evidence="3 11">Shikimate kinase</fullName>
        <shortName evidence="11">SK</shortName>
        <ecNumber evidence="3 11">2.7.1.71</ecNumber>
    </recommendedName>
</protein>
<evidence type="ECO:0000256" key="10">
    <source>
        <dbReference type="ARBA" id="ARBA00048567"/>
    </source>
</evidence>
<proteinExistence type="inferred from homology"/>
<keyword evidence="11" id="KW-0963">Cytoplasm</keyword>
<evidence type="ECO:0000256" key="8">
    <source>
        <dbReference type="ARBA" id="ARBA00022840"/>
    </source>
</evidence>
<feature type="binding site" evidence="11">
    <location>
        <position position="131"/>
    </location>
    <ligand>
        <name>substrate</name>
    </ligand>
</feature>
<evidence type="ECO:0000256" key="4">
    <source>
        <dbReference type="ARBA" id="ARBA00022605"/>
    </source>
</evidence>
<comment type="subunit">
    <text evidence="11">Monomer.</text>
</comment>
<evidence type="ECO:0000256" key="6">
    <source>
        <dbReference type="ARBA" id="ARBA00022741"/>
    </source>
</evidence>
<comment type="pathway">
    <text evidence="1 11">Metabolic intermediate biosynthesis; chorismate biosynthesis; chorismate from D-erythrose 4-phosphate and phosphoenolpyruvate: step 5/7.</text>
</comment>
<feature type="binding site" evidence="11">
    <location>
        <begin position="12"/>
        <end position="17"/>
    </location>
    <ligand>
        <name>ATP</name>
        <dbReference type="ChEBI" id="CHEBI:30616"/>
    </ligand>
</feature>
<evidence type="ECO:0000256" key="5">
    <source>
        <dbReference type="ARBA" id="ARBA00022679"/>
    </source>
</evidence>
<evidence type="ECO:0000256" key="1">
    <source>
        <dbReference type="ARBA" id="ARBA00004842"/>
    </source>
</evidence>
<comment type="catalytic activity">
    <reaction evidence="10 11">
        <text>shikimate + ATP = 3-phosphoshikimate + ADP + H(+)</text>
        <dbReference type="Rhea" id="RHEA:13121"/>
        <dbReference type="ChEBI" id="CHEBI:15378"/>
        <dbReference type="ChEBI" id="CHEBI:30616"/>
        <dbReference type="ChEBI" id="CHEBI:36208"/>
        <dbReference type="ChEBI" id="CHEBI:145989"/>
        <dbReference type="ChEBI" id="CHEBI:456216"/>
        <dbReference type="EC" id="2.7.1.71"/>
    </reaction>
</comment>
<dbReference type="InterPro" id="IPR027417">
    <property type="entry name" value="P-loop_NTPase"/>
</dbReference>
<comment type="caution">
    <text evidence="12">The sequence shown here is derived from an EMBL/GenBank/DDBJ whole genome shotgun (WGS) entry which is preliminary data.</text>
</comment>
<keyword evidence="7 11" id="KW-0418">Kinase</keyword>
<dbReference type="Proteomes" id="UP001183619">
    <property type="component" value="Unassembled WGS sequence"/>
</dbReference>
<name>A0ABU2BAX7_9CORY</name>
<dbReference type="PANTHER" id="PTHR21087:SF16">
    <property type="entry name" value="SHIKIMATE KINASE 1, CHLOROPLASTIC"/>
    <property type="match status" value="1"/>
</dbReference>
<evidence type="ECO:0000256" key="7">
    <source>
        <dbReference type="ARBA" id="ARBA00022777"/>
    </source>
</evidence>